<reference evidence="3" key="1">
    <citation type="submission" date="2017-02" db="UniProtKB">
        <authorList>
            <consortium name="WormBaseParasite"/>
        </authorList>
    </citation>
    <scope>IDENTIFICATION</scope>
</reference>
<dbReference type="WBParaSite" id="BPAG_0000045001-mRNA-1">
    <property type="protein sequence ID" value="BPAG_0000045001-mRNA-1"/>
    <property type="gene ID" value="BPAG_0000045001"/>
</dbReference>
<name>A0A0N4SXN6_BRUPA</name>
<evidence type="ECO:0000313" key="1">
    <source>
        <dbReference type="EMBL" id="VDN81637.1"/>
    </source>
</evidence>
<reference evidence="1 2" key="2">
    <citation type="submission" date="2018-11" db="EMBL/GenBank/DDBJ databases">
        <authorList>
            <consortium name="Pathogen Informatics"/>
        </authorList>
    </citation>
    <scope>NUCLEOTIDE SEQUENCE [LARGE SCALE GENOMIC DNA]</scope>
</reference>
<organism evidence="3">
    <name type="scientific">Brugia pahangi</name>
    <name type="common">Filarial nematode worm</name>
    <dbReference type="NCBI Taxonomy" id="6280"/>
    <lineage>
        <taxon>Eukaryota</taxon>
        <taxon>Metazoa</taxon>
        <taxon>Ecdysozoa</taxon>
        <taxon>Nematoda</taxon>
        <taxon>Chromadorea</taxon>
        <taxon>Rhabditida</taxon>
        <taxon>Spirurina</taxon>
        <taxon>Spiruromorpha</taxon>
        <taxon>Filarioidea</taxon>
        <taxon>Onchocercidae</taxon>
        <taxon>Brugia</taxon>
    </lineage>
</organism>
<evidence type="ECO:0000313" key="2">
    <source>
        <dbReference type="Proteomes" id="UP000278627"/>
    </source>
</evidence>
<proteinExistence type="predicted"/>
<evidence type="ECO:0000313" key="3">
    <source>
        <dbReference type="WBParaSite" id="BPAG_0000045001-mRNA-1"/>
    </source>
</evidence>
<sequence>MLHDQTKCQTHNNSSWFRESLRTSSEPVHFYDYERQLKPPKSLSNFKSLSSVLGKNRICPNEFLSNP</sequence>
<accession>A0A0N4SXN6</accession>
<dbReference type="EMBL" id="UZAD01000019">
    <property type="protein sequence ID" value="VDN81637.1"/>
    <property type="molecule type" value="Genomic_DNA"/>
</dbReference>
<protein>
    <submittedName>
        <fullName evidence="3">Ovule protein</fullName>
    </submittedName>
</protein>
<gene>
    <name evidence="1" type="ORF">BPAG_LOCUS451</name>
</gene>
<keyword evidence="2" id="KW-1185">Reference proteome</keyword>
<dbReference type="Proteomes" id="UP000278627">
    <property type="component" value="Unassembled WGS sequence"/>
</dbReference>
<dbReference type="AlphaFoldDB" id="A0A0N4SXN6"/>